<dbReference type="InterPro" id="IPR018833">
    <property type="entry name" value="Rv2993c-like_N"/>
</dbReference>
<dbReference type="EMBL" id="QZFV01000153">
    <property type="protein sequence ID" value="RJQ75909.1"/>
    <property type="molecule type" value="Genomic_DNA"/>
</dbReference>
<proteinExistence type="inferred from homology"/>
<dbReference type="SUPFAM" id="SSF56529">
    <property type="entry name" value="FAH"/>
    <property type="match status" value="1"/>
</dbReference>
<protein>
    <submittedName>
        <fullName evidence="5">Uncharacterized protein</fullName>
    </submittedName>
</protein>
<comment type="caution">
    <text evidence="5">The sequence shown here is derived from an EMBL/GenBank/DDBJ whole genome shotgun (WGS) entry which is preliminary data.</text>
</comment>
<reference evidence="5 6" key="1">
    <citation type="submission" date="2018-09" db="EMBL/GenBank/DDBJ databases">
        <title>YIM PH 21725 draft genome.</title>
        <authorList>
            <person name="Miao C."/>
        </authorList>
    </citation>
    <scope>NUCLEOTIDE SEQUENCE [LARGE SCALE GENOMIC DNA]</scope>
    <source>
        <strain evidence="6">YIM PH21725</strain>
    </source>
</reference>
<name>A0A419HJF4_9PSEU</name>
<evidence type="ECO:0000259" key="4">
    <source>
        <dbReference type="Pfam" id="PF10370"/>
    </source>
</evidence>
<dbReference type="InterPro" id="IPR011234">
    <property type="entry name" value="Fumarylacetoacetase-like_C"/>
</dbReference>
<dbReference type="AlphaFoldDB" id="A0A419HJF4"/>
<sequence length="282" mass="30325">MKLARVRFEGRATPALVEDDRIRLLETESVASALSLVASGQDLPLGARIPAGSAELLAPIDNDAKFFCIGLNYYTHMAEAKLPKPRHPIVFSKYPSTLIGPADDILLPNTSKMVDWEAELGVVVGRRLREADEAQAAQAIGGFTVVNDVSARDYQVHESQWIPGKNIEASTPVGPWIVTVDELDPNPDLALSTRVDGEVRQDGRTTDQIFTPAQILAYISEWITLEPGDIVATGTCAGVGHCMTPPVYLGADQVLETTIERVGTLTNRCVGGRVVAVAPALT</sequence>
<feature type="domain" description="Fumarylacetoacetase-like C-terminal" evidence="3">
    <location>
        <begin position="65"/>
        <end position="268"/>
    </location>
</feature>
<dbReference type="RefSeq" id="WP_120026946.1">
    <property type="nucleotide sequence ID" value="NZ_QZFV01000153.1"/>
</dbReference>
<feature type="domain" description="Rv2993c-like N-terminal" evidence="4">
    <location>
        <begin position="1"/>
        <end position="59"/>
    </location>
</feature>
<dbReference type="PANTHER" id="PTHR42796:SF4">
    <property type="entry name" value="FUMARYLACETOACETATE HYDROLASE DOMAIN-CONTAINING PROTEIN 2A"/>
    <property type="match status" value="1"/>
</dbReference>
<accession>A0A419HJF4</accession>
<dbReference type="Proteomes" id="UP000285112">
    <property type="component" value="Unassembled WGS sequence"/>
</dbReference>
<keyword evidence="2" id="KW-0479">Metal-binding</keyword>
<dbReference type="Pfam" id="PF01557">
    <property type="entry name" value="FAA_hydrolase"/>
    <property type="match status" value="1"/>
</dbReference>
<organism evidence="5 6">
    <name type="scientific">Amycolatopsis panacis</name>
    <dbReference type="NCBI Taxonomy" id="2340917"/>
    <lineage>
        <taxon>Bacteria</taxon>
        <taxon>Bacillati</taxon>
        <taxon>Actinomycetota</taxon>
        <taxon>Actinomycetes</taxon>
        <taxon>Pseudonocardiales</taxon>
        <taxon>Pseudonocardiaceae</taxon>
        <taxon>Amycolatopsis</taxon>
    </lineage>
</organism>
<dbReference type="GO" id="GO:0046872">
    <property type="term" value="F:metal ion binding"/>
    <property type="evidence" value="ECO:0007669"/>
    <property type="project" value="UniProtKB-KW"/>
</dbReference>
<evidence type="ECO:0000313" key="5">
    <source>
        <dbReference type="EMBL" id="RJQ75909.1"/>
    </source>
</evidence>
<dbReference type="InterPro" id="IPR051121">
    <property type="entry name" value="FAH"/>
</dbReference>
<gene>
    <name evidence="5" type="ORF">D5S19_31280</name>
</gene>
<dbReference type="Gene3D" id="3.90.850.10">
    <property type="entry name" value="Fumarylacetoacetase-like, C-terminal domain"/>
    <property type="match status" value="1"/>
</dbReference>
<evidence type="ECO:0000256" key="1">
    <source>
        <dbReference type="ARBA" id="ARBA00010211"/>
    </source>
</evidence>
<dbReference type="Pfam" id="PF10370">
    <property type="entry name" value="Rv2993c-like_N"/>
    <property type="match status" value="1"/>
</dbReference>
<dbReference type="FunFam" id="3.90.850.10:FF:000002">
    <property type="entry name" value="2-hydroxyhepta-2,4-diene-1,7-dioate isomerase"/>
    <property type="match status" value="1"/>
</dbReference>
<keyword evidence="6" id="KW-1185">Reference proteome</keyword>
<dbReference type="PANTHER" id="PTHR42796">
    <property type="entry name" value="FUMARYLACETOACETATE HYDROLASE DOMAIN-CONTAINING PROTEIN 2A-RELATED"/>
    <property type="match status" value="1"/>
</dbReference>
<evidence type="ECO:0000313" key="6">
    <source>
        <dbReference type="Proteomes" id="UP000285112"/>
    </source>
</evidence>
<comment type="similarity">
    <text evidence="1">Belongs to the FAH family.</text>
</comment>
<dbReference type="GO" id="GO:0016853">
    <property type="term" value="F:isomerase activity"/>
    <property type="evidence" value="ECO:0007669"/>
    <property type="project" value="UniProtKB-ARBA"/>
</dbReference>
<evidence type="ECO:0000259" key="3">
    <source>
        <dbReference type="Pfam" id="PF01557"/>
    </source>
</evidence>
<evidence type="ECO:0000256" key="2">
    <source>
        <dbReference type="ARBA" id="ARBA00022723"/>
    </source>
</evidence>
<dbReference type="InterPro" id="IPR036663">
    <property type="entry name" value="Fumarylacetoacetase_C_sf"/>
</dbReference>
<dbReference type="GO" id="GO:0019752">
    <property type="term" value="P:carboxylic acid metabolic process"/>
    <property type="evidence" value="ECO:0007669"/>
    <property type="project" value="UniProtKB-ARBA"/>
</dbReference>
<dbReference type="OrthoDB" id="9805307at2"/>